<keyword evidence="2" id="KW-1185">Reference proteome</keyword>
<reference evidence="2" key="1">
    <citation type="submission" date="2025-05" db="UniProtKB">
        <authorList>
            <consortium name="RefSeq"/>
        </authorList>
    </citation>
    <scope>NUCLEOTIDE SEQUENCE [LARGE SCALE GENOMIC DNA]</scope>
</reference>
<evidence type="ECO:0000256" key="1">
    <source>
        <dbReference type="ARBA" id="ARBA00038085"/>
    </source>
</evidence>
<dbReference type="GeneID" id="100200296"/>
<protein>
    <submittedName>
        <fullName evidence="3">UPF0462 protein C4orf33 homolog isoform X2</fullName>
    </submittedName>
</protein>
<dbReference type="Proteomes" id="UP001652625">
    <property type="component" value="Chromosome 01"/>
</dbReference>
<dbReference type="PANTHER" id="PTHR31475:SF5">
    <property type="entry name" value="UPF0462 PROTEIN C4ORF33 HOMOLOG"/>
    <property type="match status" value="1"/>
</dbReference>
<reference evidence="3" key="2">
    <citation type="submission" date="2025-08" db="UniProtKB">
        <authorList>
            <consortium name="RefSeq"/>
        </authorList>
    </citation>
    <scope>IDENTIFICATION</scope>
</reference>
<evidence type="ECO:0000313" key="2">
    <source>
        <dbReference type="Proteomes" id="UP001652625"/>
    </source>
</evidence>
<dbReference type="RefSeq" id="XP_065643548.1">
    <property type="nucleotide sequence ID" value="XM_065787476.1"/>
</dbReference>
<dbReference type="PANTHER" id="PTHR31475">
    <property type="entry name" value="UPF0462 PROTEIN"/>
    <property type="match status" value="1"/>
</dbReference>
<evidence type="ECO:0000313" key="3">
    <source>
        <dbReference type="RefSeq" id="XP_065643548.1"/>
    </source>
</evidence>
<dbReference type="Gene3D" id="2.60.40.1190">
    <property type="match status" value="1"/>
</dbReference>
<proteinExistence type="inferred from homology"/>
<comment type="similarity">
    <text evidence="1">Belongs to the UPF0462 family.</text>
</comment>
<sequence length="192" mass="22209">MEYFIDTEWDSKPISHLPTKISFTNLNNKFLLVAISAHFFNNPLAPNGRPGSPFPKLYDYEVVEIFFLAENKKYLEVEVSPHGQHLVLLLNGSRNIIKEELPLNYTSSIHYESMSWKGQVEIPLAYMPPDVSLINAYAIHGSGEKRVYEALYSVPQGVYDYPDFHRLEYFKKFSLADIVHDTSELGKYWENL</sequence>
<organism evidence="2 3">
    <name type="scientific">Hydra vulgaris</name>
    <name type="common">Hydra</name>
    <name type="synonym">Hydra attenuata</name>
    <dbReference type="NCBI Taxonomy" id="6087"/>
    <lineage>
        <taxon>Eukaryota</taxon>
        <taxon>Metazoa</taxon>
        <taxon>Cnidaria</taxon>
        <taxon>Hydrozoa</taxon>
        <taxon>Hydroidolina</taxon>
        <taxon>Anthoathecata</taxon>
        <taxon>Aplanulata</taxon>
        <taxon>Hydridae</taxon>
        <taxon>Hydra</taxon>
    </lineage>
</organism>
<name>A0ABM4B3Z7_HYDVU</name>
<accession>A0ABM4B3Z7</accession>
<gene>
    <name evidence="3" type="primary">LOC100200296</name>
</gene>